<keyword evidence="6" id="KW-1185">Reference proteome</keyword>
<dbReference type="PROSITE" id="PS01090">
    <property type="entry name" value="TATD_2"/>
    <property type="match status" value="1"/>
</dbReference>
<feature type="binding site" evidence="4">
    <location>
        <position position="151"/>
    </location>
    <ligand>
        <name>a divalent metal cation</name>
        <dbReference type="ChEBI" id="CHEBI:60240"/>
        <label>2</label>
    </ligand>
</feature>
<feature type="binding site" evidence="4">
    <location>
        <position position="201"/>
    </location>
    <ligand>
        <name>a divalent metal cation</name>
        <dbReference type="ChEBI" id="CHEBI:60240"/>
        <label>1</label>
    </ligand>
</feature>
<feature type="binding site" evidence="4">
    <location>
        <position position="8"/>
    </location>
    <ligand>
        <name>a divalent metal cation</name>
        <dbReference type="ChEBI" id="CHEBI:60240"/>
        <label>1</label>
    </ligand>
</feature>
<dbReference type="AlphaFoldDB" id="A0A2U2N2F6"/>
<evidence type="ECO:0000313" key="5">
    <source>
        <dbReference type="EMBL" id="PWG63247.1"/>
    </source>
</evidence>
<protein>
    <submittedName>
        <fullName evidence="5">TatD family deoxyribonuclease</fullName>
    </submittedName>
</protein>
<dbReference type="EMBL" id="QFFI01000012">
    <property type="protein sequence ID" value="PWG63247.1"/>
    <property type="molecule type" value="Genomic_DNA"/>
</dbReference>
<dbReference type="SUPFAM" id="SSF51556">
    <property type="entry name" value="Metallo-dependent hydrolases"/>
    <property type="match status" value="1"/>
</dbReference>
<dbReference type="GO" id="GO:0046872">
    <property type="term" value="F:metal ion binding"/>
    <property type="evidence" value="ECO:0007669"/>
    <property type="project" value="UniProtKB-KW"/>
</dbReference>
<dbReference type="InterPro" id="IPR032466">
    <property type="entry name" value="Metal_Hydrolase"/>
</dbReference>
<dbReference type="InterPro" id="IPR018228">
    <property type="entry name" value="DNase_TatD-rel_CS"/>
</dbReference>
<comment type="similarity">
    <text evidence="1">Belongs to the metallo-dependent hydrolases superfamily. TatD-type hydrolase family.</text>
</comment>
<feature type="binding site" evidence="4">
    <location>
        <position position="126"/>
    </location>
    <ligand>
        <name>a divalent metal cation</name>
        <dbReference type="ChEBI" id="CHEBI:60240"/>
        <label>2</label>
    </ligand>
</feature>
<dbReference type="Gene3D" id="3.20.20.140">
    <property type="entry name" value="Metal-dependent hydrolases"/>
    <property type="match status" value="1"/>
</dbReference>
<dbReference type="CDD" id="cd01310">
    <property type="entry name" value="TatD_DNAse"/>
    <property type="match status" value="1"/>
</dbReference>
<dbReference type="PANTHER" id="PTHR46124">
    <property type="entry name" value="D-AMINOACYL-TRNA DEACYLASE"/>
    <property type="match status" value="1"/>
</dbReference>
<feature type="binding site" evidence="4">
    <location>
        <position position="6"/>
    </location>
    <ligand>
        <name>a divalent metal cation</name>
        <dbReference type="ChEBI" id="CHEBI:60240"/>
        <label>1</label>
    </ligand>
</feature>
<dbReference type="GO" id="GO:0005829">
    <property type="term" value="C:cytosol"/>
    <property type="evidence" value="ECO:0007669"/>
    <property type="project" value="TreeGrafter"/>
</dbReference>
<dbReference type="PROSITE" id="PS01091">
    <property type="entry name" value="TATD_3"/>
    <property type="match status" value="1"/>
</dbReference>
<dbReference type="Proteomes" id="UP000245474">
    <property type="component" value="Unassembled WGS sequence"/>
</dbReference>
<dbReference type="PANTHER" id="PTHR46124:SF2">
    <property type="entry name" value="D-AMINOACYL-TRNA DEACYLASE"/>
    <property type="match status" value="1"/>
</dbReference>
<proteinExistence type="inferred from homology"/>
<gene>
    <name evidence="5" type="ORF">DEM34_09230</name>
</gene>
<evidence type="ECO:0000256" key="2">
    <source>
        <dbReference type="ARBA" id="ARBA00022723"/>
    </source>
</evidence>
<dbReference type="GO" id="GO:0016788">
    <property type="term" value="F:hydrolase activity, acting on ester bonds"/>
    <property type="evidence" value="ECO:0007669"/>
    <property type="project" value="InterPro"/>
</dbReference>
<dbReference type="GO" id="GO:0004536">
    <property type="term" value="F:DNA nuclease activity"/>
    <property type="evidence" value="ECO:0007669"/>
    <property type="project" value="InterPro"/>
</dbReference>
<keyword evidence="2 4" id="KW-0479">Metal-binding</keyword>
<dbReference type="OrthoDB" id="9810005at2"/>
<evidence type="ECO:0000256" key="1">
    <source>
        <dbReference type="ARBA" id="ARBA00009275"/>
    </source>
</evidence>
<evidence type="ECO:0000256" key="4">
    <source>
        <dbReference type="PIRSR" id="PIRSR005902-1"/>
    </source>
</evidence>
<evidence type="ECO:0000313" key="6">
    <source>
        <dbReference type="Proteomes" id="UP000245474"/>
    </source>
</evidence>
<dbReference type="FunFam" id="3.20.20.140:FF:000005">
    <property type="entry name" value="TatD family hydrolase"/>
    <property type="match status" value="1"/>
</dbReference>
<dbReference type="InterPro" id="IPR001130">
    <property type="entry name" value="TatD-like"/>
</dbReference>
<evidence type="ECO:0000256" key="3">
    <source>
        <dbReference type="ARBA" id="ARBA00022801"/>
    </source>
</evidence>
<keyword evidence="3" id="KW-0378">Hydrolase</keyword>
<reference evidence="5 6" key="1">
    <citation type="submission" date="2018-05" db="EMBL/GenBank/DDBJ databases">
        <title>Spiribacter halobius sp. nov., a moderately halophilic bacterium isolated from marine solar saltern.</title>
        <authorList>
            <person name="Zheng W.-S."/>
            <person name="Lu D.-C."/>
            <person name="Du Z.-J."/>
        </authorList>
    </citation>
    <scope>NUCLEOTIDE SEQUENCE [LARGE SCALE GENOMIC DNA]</scope>
    <source>
        <strain evidence="5 6">E85</strain>
    </source>
</reference>
<comment type="caution">
    <text evidence="5">The sequence shown here is derived from an EMBL/GenBank/DDBJ whole genome shotgun (WGS) entry which is preliminary data.</text>
</comment>
<feature type="binding site" evidence="4">
    <location>
        <position position="90"/>
    </location>
    <ligand>
        <name>a divalent metal cation</name>
        <dbReference type="ChEBI" id="CHEBI:60240"/>
        <label>1</label>
    </ligand>
</feature>
<sequence length="259" mass="28402">MLVDSHCHFHLLEDTPGPEAALEAAVNAGVSYFLNVAVDVEHRDDLVAFAERHPRVFTSVGVHPSGRGEDPAPERIAALAEHPRVIAVGETGLDYVTDRGELGWQRDRFRRHVEAARLCGRPIIVHSRGAPEDTVAILRETAAGDVGGVIHCFVEDYATARALLDLGFHLSLSGILTFRNADALRETARRLPPDRLLIETDCPYLAPVPHRGQENRPAWVGRVAECLAEIQGRDAEAVAWQTAGNFFDCFSRAPRPDGL</sequence>
<dbReference type="PIRSF" id="PIRSF005902">
    <property type="entry name" value="DNase_TatD"/>
    <property type="match status" value="1"/>
</dbReference>
<dbReference type="RefSeq" id="WP_109678503.1">
    <property type="nucleotide sequence ID" value="NZ_CP086615.1"/>
</dbReference>
<accession>A0A2U2N2F6</accession>
<dbReference type="InterPro" id="IPR015991">
    <property type="entry name" value="TatD/YcfH-like"/>
</dbReference>
<dbReference type="Pfam" id="PF01026">
    <property type="entry name" value="TatD_DNase"/>
    <property type="match status" value="1"/>
</dbReference>
<name>A0A2U2N2F6_9GAMM</name>
<dbReference type="NCBIfam" id="TIGR00010">
    <property type="entry name" value="YchF/TatD family DNA exonuclease"/>
    <property type="match status" value="1"/>
</dbReference>
<organism evidence="5 6">
    <name type="scientific">Sediminicurvatus halobius</name>
    <dbReference type="NCBI Taxonomy" id="2182432"/>
    <lineage>
        <taxon>Bacteria</taxon>
        <taxon>Pseudomonadati</taxon>
        <taxon>Pseudomonadota</taxon>
        <taxon>Gammaproteobacteria</taxon>
        <taxon>Chromatiales</taxon>
        <taxon>Ectothiorhodospiraceae</taxon>
        <taxon>Sediminicurvatus</taxon>
    </lineage>
</organism>